<feature type="transmembrane region" description="Helical" evidence="7">
    <location>
        <begin position="807"/>
        <end position="832"/>
    </location>
</feature>
<sequence length="847" mass="95734">MHKNNNQTAIKRLSKRSIQKNRTRNMFAVMAIILTTYMIATVFSIGISFAKNYSTMTIRAAGTTASIFLDHPTEEQYYKIKQLDYIEAAGIQVKAGTIEQYKEDNANVAIPMIFYDESQWESMYTPAISHINGDYPVRKNEMMLSVEALSLLGIENPKLDMTIPLSYVTQNGEMSESFRLSGWFTNYKDYGNGGVGIALVSQQYIKNSGFTLEENGILSISTKIGAQKEEAYSKIEKDIALKPGQELYRAFDTSEESSNITMTAIAVICSISLFIVLSGYLLIYNVVYISVAKDIRFYGMLKVIGASPKQIRKVVRNQVYRLSFVAIPLGLALSFITSFGVVPMAMKIFQDDSMYSAMPNDLSFHPIIFVGTALFAFFTIFLSCRKPAKMAGSVSPIEALRYTGVVSKKKNRSSTEGSKLHRMALHNVFRVKKRAFLVFASLTLGILTLLSVNGFLDSLKVENYLDTYYPDDFVYQSTAVDKEVFDDHFLAKLSKMDEISEMEIITSVRSGVVYDDVLLTPILKGVYYHDPYFKGQEQFTSYKEFLSHVESLEDYGTRLIAVGDDYVESYNKTHHQQIDLRAFKKGETVIISNSMNYENMENMIGKKVVLKEKDTNKETSVMIGGVFNSKESEYELYSYRFGEIPAIYVSETFMNKFTNNATAFFIKMNVDDSREPAVKNRLKNINTQVSSGEYVFEAKSDVTAAFDSTITSMNILADSISILLIFIGLLNFVNVMVTGVHSRLKELAVLESIGMTKKQVHRMLTYEGFYYAFITLIIMMTLGNAVIYAMSVVTPKIADYATFDYPFILMSTLIVIIFMICLLVPNIIYRLIVKDSVTERLRETETN</sequence>
<feature type="transmembrane region" description="Helical" evidence="7">
    <location>
        <begin position="435"/>
        <end position="456"/>
    </location>
</feature>
<dbReference type="RefSeq" id="WP_212933621.1">
    <property type="nucleotide sequence ID" value="NZ_BORC01000003.1"/>
</dbReference>
<feature type="transmembrane region" description="Helical" evidence="7">
    <location>
        <begin position="362"/>
        <end position="382"/>
    </location>
</feature>
<comment type="subcellular location">
    <subcellularLocation>
        <location evidence="1">Cell membrane</location>
        <topology evidence="1">Multi-pass membrane protein</topology>
    </subcellularLocation>
</comment>
<feature type="transmembrane region" description="Helical" evidence="7">
    <location>
        <begin position="264"/>
        <end position="291"/>
    </location>
</feature>
<gene>
    <name evidence="9" type="ORF">J27TS8_20900</name>
</gene>
<evidence type="ECO:0000256" key="6">
    <source>
        <dbReference type="ARBA" id="ARBA00038076"/>
    </source>
</evidence>
<keyword evidence="4 7" id="KW-1133">Transmembrane helix</keyword>
<evidence type="ECO:0000256" key="3">
    <source>
        <dbReference type="ARBA" id="ARBA00022692"/>
    </source>
</evidence>
<dbReference type="PANTHER" id="PTHR30572">
    <property type="entry name" value="MEMBRANE COMPONENT OF TRANSPORTER-RELATED"/>
    <property type="match status" value="1"/>
</dbReference>
<name>A0A919WI15_9BACI</name>
<reference evidence="9" key="1">
    <citation type="submission" date="2021-03" db="EMBL/GenBank/DDBJ databases">
        <title>Antimicrobial resistance genes in bacteria isolated from Japanese honey, and their potential for conferring macrolide and lincosamide resistance in the American foulbrood pathogen Paenibacillus larvae.</title>
        <authorList>
            <person name="Okamoto M."/>
            <person name="Kumagai M."/>
            <person name="Kanamori H."/>
            <person name="Takamatsu D."/>
        </authorList>
    </citation>
    <scope>NUCLEOTIDE SEQUENCE</scope>
    <source>
        <strain evidence="9">J27TS8</strain>
    </source>
</reference>
<dbReference type="GO" id="GO:0005886">
    <property type="term" value="C:plasma membrane"/>
    <property type="evidence" value="ECO:0007669"/>
    <property type="project" value="UniProtKB-SubCell"/>
</dbReference>
<evidence type="ECO:0000259" key="8">
    <source>
        <dbReference type="Pfam" id="PF02687"/>
    </source>
</evidence>
<dbReference type="AlphaFoldDB" id="A0A919WI15"/>
<organism evidence="9 10">
    <name type="scientific">Robertmurraya siralis</name>
    <dbReference type="NCBI Taxonomy" id="77777"/>
    <lineage>
        <taxon>Bacteria</taxon>
        <taxon>Bacillati</taxon>
        <taxon>Bacillota</taxon>
        <taxon>Bacilli</taxon>
        <taxon>Bacillales</taxon>
        <taxon>Bacillaceae</taxon>
        <taxon>Robertmurraya</taxon>
    </lineage>
</organism>
<keyword evidence="10" id="KW-1185">Reference proteome</keyword>
<evidence type="ECO:0000313" key="10">
    <source>
        <dbReference type="Proteomes" id="UP000682111"/>
    </source>
</evidence>
<feature type="domain" description="ABC3 transporter permease C-terminal" evidence="8">
    <location>
        <begin position="720"/>
        <end position="825"/>
    </location>
</feature>
<dbReference type="PANTHER" id="PTHR30572:SF4">
    <property type="entry name" value="ABC TRANSPORTER PERMEASE YTRF"/>
    <property type="match status" value="1"/>
</dbReference>
<dbReference type="Pfam" id="PF02687">
    <property type="entry name" value="FtsX"/>
    <property type="match status" value="2"/>
</dbReference>
<keyword evidence="5 7" id="KW-0472">Membrane</keyword>
<keyword evidence="3 7" id="KW-0812">Transmembrane</keyword>
<feature type="transmembrane region" description="Helical" evidence="7">
    <location>
        <begin position="26"/>
        <end position="50"/>
    </location>
</feature>
<feature type="transmembrane region" description="Helical" evidence="7">
    <location>
        <begin position="715"/>
        <end position="737"/>
    </location>
</feature>
<evidence type="ECO:0000256" key="7">
    <source>
        <dbReference type="SAM" id="Phobius"/>
    </source>
</evidence>
<keyword evidence="2" id="KW-1003">Cell membrane</keyword>
<evidence type="ECO:0000313" key="9">
    <source>
        <dbReference type="EMBL" id="GIN62097.1"/>
    </source>
</evidence>
<feature type="transmembrane region" description="Helical" evidence="7">
    <location>
        <begin position="319"/>
        <end position="342"/>
    </location>
</feature>
<evidence type="ECO:0000256" key="2">
    <source>
        <dbReference type="ARBA" id="ARBA00022475"/>
    </source>
</evidence>
<feature type="domain" description="ABC3 transporter permease C-terminal" evidence="8">
    <location>
        <begin position="270"/>
        <end position="391"/>
    </location>
</feature>
<dbReference type="InterPro" id="IPR003838">
    <property type="entry name" value="ABC3_permease_C"/>
</dbReference>
<evidence type="ECO:0000256" key="1">
    <source>
        <dbReference type="ARBA" id="ARBA00004651"/>
    </source>
</evidence>
<dbReference type="GO" id="GO:0022857">
    <property type="term" value="F:transmembrane transporter activity"/>
    <property type="evidence" value="ECO:0007669"/>
    <property type="project" value="TreeGrafter"/>
</dbReference>
<evidence type="ECO:0000256" key="4">
    <source>
        <dbReference type="ARBA" id="ARBA00022989"/>
    </source>
</evidence>
<feature type="transmembrane region" description="Helical" evidence="7">
    <location>
        <begin position="768"/>
        <end position="787"/>
    </location>
</feature>
<evidence type="ECO:0000256" key="5">
    <source>
        <dbReference type="ARBA" id="ARBA00023136"/>
    </source>
</evidence>
<dbReference type="InterPro" id="IPR050250">
    <property type="entry name" value="Macrolide_Exporter_MacB"/>
</dbReference>
<dbReference type="EMBL" id="BORC01000003">
    <property type="protein sequence ID" value="GIN62097.1"/>
    <property type="molecule type" value="Genomic_DNA"/>
</dbReference>
<comment type="caution">
    <text evidence="9">The sequence shown here is derived from an EMBL/GenBank/DDBJ whole genome shotgun (WGS) entry which is preliminary data.</text>
</comment>
<accession>A0A919WI15</accession>
<protein>
    <submittedName>
        <fullName evidence="9">Efflux ABC transporter permease</fullName>
    </submittedName>
</protein>
<comment type="similarity">
    <text evidence="6">Belongs to the ABC-4 integral membrane protein family.</text>
</comment>
<proteinExistence type="inferred from homology"/>
<dbReference type="Proteomes" id="UP000682111">
    <property type="component" value="Unassembled WGS sequence"/>
</dbReference>